<dbReference type="Pfam" id="PF12840">
    <property type="entry name" value="HTH_20"/>
    <property type="match status" value="1"/>
</dbReference>
<dbReference type="PRINTS" id="PR00778">
    <property type="entry name" value="HTHARSR"/>
</dbReference>
<organism evidence="2 3">
    <name type="scientific">Sphingomonas panacisoli</name>
    <dbReference type="NCBI Taxonomy" id="1813879"/>
    <lineage>
        <taxon>Bacteria</taxon>
        <taxon>Pseudomonadati</taxon>
        <taxon>Pseudomonadota</taxon>
        <taxon>Alphaproteobacteria</taxon>
        <taxon>Sphingomonadales</taxon>
        <taxon>Sphingomonadaceae</taxon>
        <taxon>Sphingomonas</taxon>
    </lineage>
</organism>
<dbReference type="NCBIfam" id="NF033788">
    <property type="entry name" value="HTH_metalloreg"/>
    <property type="match status" value="1"/>
</dbReference>
<dbReference type="Gene3D" id="1.10.10.10">
    <property type="entry name" value="Winged helix-like DNA-binding domain superfamily/Winged helix DNA-binding domain"/>
    <property type="match status" value="1"/>
</dbReference>
<accession>A0A5B8LFU2</accession>
<evidence type="ECO:0000313" key="3">
    <source>
        <dbReference type="Proteomes" id="UP000315673"/>
    </source>
</evidence>
<dbReference type="EMBL" id="CP042306">
    <property type="protein sequence ID" value="QDZ06635.1"/>
    <property type="molecule type" value="Genomic_DNA"/>
</dbReference>
<dbReference type="RefSeq" id="WP_146569719.1">
    <property type="nucleotide sequence ID" value="NZ_CP042306.1"/>
</dbReference>
<dbReference type="GO" id="GO:0003700">
    <property type="term" value="F:DNA-binding transcription factor activity"/>
    <property type="evidence" value="ECO:0007669"/>
    <property type="project" value="InterPro"/>
</dbReference>
<dbReference type="InterPro" id="IPR011991">
    <property type="entry name" value="ArsR-like_HTH"/>
</dbReference>
<dbReference type="OrthoDB" id="7391478at2"/>
<feature type="domain" description="HTH arsR-type" evidence="1">
    <location>
        <begin position="1"/>
        <end position="93"/>
    </location>
</feature>
<protein>
    <submittedName>
        <fullName evidence="2">Winged helix-turn-helix transcriptional regulator</fullName>
    </submittedName>
</protein>
<dbReference type="AlphaFoldDB" id="A0A5B8LFU2"/>
<keyword evidence="3" id="KW-1185">Reference proteome</keyword>
<dbReference type="Proteomes" id="UP000315673">
    <property type="component" value="Chromosome"/>
</dbReference>
<sequence>MLSESDLLDRVFQALADPTRRAIVERLVERPMSVSAIAAPFAMSLPAVMQHLTVLETAGLVRSHKEGRVRTCVIDPVAMRLVEHWVDDRRSDRRRPFDRLDAYLVTAD</sequence>
<evidence type="ECO:0000313" key="2">
    <source>
        <dbReference type="EMBL" id="QDZ06635.1"/>
    </source>
</evidence>
<name>A0A5B8LFU2_9SPHN</name>
<gene>
    <name evidence="2" type="ORF">FPZ24_03400</name>
</gene>
<dbReference type="InterPro" id="IPR001845">
    <property type="entry name" value="HTH_ArsR_DNA-bd_dom"/>
</dbReference>
<dbReference type="PANTHER" id="PTHR38600:SF2">
    <property type="entry name" value="SLL0088 PROTEIN"/>
    <property type="match status" value="1"/>
</dbReference>
<evidence type="ECO:0000259" key="1">
    <source>
        <dbReference type="PROSITE" id="PS50987"/>
    </source>
</evidence>
<dbReference type="PROSITE" id="PS50987">
    <property type="entry name" value="HTH_ARSR_2"/>
    <property type="match status" value="1"/>
</dbReference>
<dbReference type="InterPro" id="IPR036390">
    <property type="entry name" value="WH_DNA-bd_sf"/>
</dbReference>
<dbReference type="CDD" id="cd00090">
    <property type="entry name" value="HTH_ARSR"/>
    <property type="match status" value="1"/>
</dbReference>
<dbReference type="InterPro" id="IPR036388">
    <property type="entry name" value="WH-like_DNA-bd_sf"/>
</dbReference>
<reference evidence="2 3" key="1">
    <citation type="submission" date="2019-07" db="EMBL/GenBank/DDBJ databases">
        <title>Full genome sequence of Sphingomonas sp. 4R-6-7(HKS19).</title>
        <authorList>
            <person name="Im W.-T."/>
        </authorList>
    </citation>
    <scope>NUCLEOTIDE SEQUENCE [LARGE SCALE GENOMIC DNA]</scope>
    <source>
        <strain evidence="2 3">HKS19</strain>
    </source>
</reference>
<dbReference type="SUPFAM" id="SSF46785">
    <property type="entry name" value="Winged helix' DNA-binding domain"/>
    <property type="match status" value="1"/>
</dbReference>
<dbReference type="PANTHER" id="PTHR38600">
    <property type="entry name" value="TRANSCRIPTIONAL REGULATORY PROTEIN"/>
    <property type="match status" value="1"/>
</dbReference>
<proteinExistence type="predicted"/>
<dbReference type="KEGG" id="spai:FPZ24_03400"/>
<dbReference type="SMART" id="SM00418">
    <property type="entry name" value="HTH_ARSR"/>
    <property type="match status" value="1"/>
</dbReference>